<evidence type="ECO:0000313" key="2">
    <source>
        <dbReference type="EMBL" id="KAK8071898.1"/>
    </source>
</evidence>
<feature type="region of interest" description="Disordered" evidence="1">
    <location>
        <begin position="1"/>
        <end position="36"/>
    </location>
</feature>
<dbReference type="EMBL" id="JAQQWM010000003">
    <property type="protein sequence ID" value="KAK8071898.1"/>
    <property type="molecule type" value="Genomic_DNA"/>
</dbReference>
<dbReference type="Proteomes" id="UP001446871">
    <property type="component" value="Unassembled WGS sequence"/>
</dbReference>
<comment type="caution">
    <text evidence="2">The sequence shown here is derived from an EMBL/GenBank/DDBJ whole genome shotgun (WGS) entry which is preliminary data.</text>
</comment>
<name>A0ABR1VPY2_9PEZI</name>
<accession>A0ABR1VPY2</accession>
<protein>
    <submittedName>
        <fullName evidence="2">Uncharacterized protein</fullName>
    </submittedName>
</protein>
<reference evidence="2 3" key="1">
    <citation type="submission" date="2023-01" db="EMBL/GenBank/DDBJ databases">
        <title>Analysis of 21 Apiospora genomes using comparative genomics revels a genus with tremendous synthesis potential of carbohydrate active enzymes and secondary metabolites.</title>
        <authorList>
            <person name="Sorensen T."/>
        </authorList>
    </citation>
    <scope>NUCLEOTIDE SEQUENCE [LARGE SCALE GENOMIC DNA]</scope>
    <source>
        <strain evidence="2 3">CBS 83171</strain>
    </source>
</reference>
<gene>
    <name evidence="2" type="ORF">PG996_005246</name>
</gene>
<proteinExistence type="predicted"/>
<feature type="region of interest" description="Disordered" evidence="1">
    <location>
        <begin position="304"/>
        <end position="341"/>
    </location>
</feature>
<keyword evidence="3" id="KW-1185">Reference proteome</keyword>
<evidence type="ECO:0000313" key="3">
    <source>
        <dbReference type="Proteomes" id="UP001446871"/>
    </source>
</evidence>
<evidence type="ECO:0000256" key="1">
    <source>
        <dbReference type="SAM" id="MobiDB-lite"/>
    </source>
</evidence>
<organism evidence="2 3">
    <name type="scientific">Apiospora saccharicola</name>
    <dbReference type="NCBI Taxonomy" id="335842"/>
    <lineage>
        <taxon>Eukaryota</taxon>
        <taxon>Fungi</taxon>
        <taxon>Dikarya</taxon>
        <taxon>Ascomycota</taxon>
        <taxon>Pezizomycotina</taxon>
        <taxon>Sordariomycetes</taxon>
        <taxon>Xylariomycetidae</taxon>
        <taxon>Amphisphaeriales</taxon>
        <taxon>Apiosporaceae</taxon>
        <taxon>Apiospora</taxon>
    </lineage>
</organism>
<sequence>MYQPSTKPLLSQAPGSFGVPNMRAPKLNEAPQVTKAPGEATHMTGHANLASEPTRPQDMSRSQNRMISETPIVMGGDEAPSLVKNALKGNDRGNCTTESIASSTRTLPRLPTLQTKTSHQGFAAKPSGPYSFIGTLGTPPFKGHQAVNPQMGLPAIEFSSAITTVATICPSGQKAWRECIESSPRMVAKGRSTKSLSQISQDNAVNAQHRHPFHFEQQSDSSITTMYTNNTSKRASSHVRDPIPKTFDAFPNQLPIAADTTFIPRGLGAVSSKRKTWEQDDPFAPKDICNSTEDQPSPQIEAVKEAGELPTPKRQKRNSIPHVVMAQDSHSSRTLKPHTTPPTITVVSDIVSYEAVRIPTATMPFKGGGLSFNDARLSCVLPQNFDYNFDKIVEATEADGMLKFDVSWEPVFVSFAQIRGEAEAVAELITHLPSLAVSVERSATVPETATTFSIEAFKSWEIVLQDGLETLLLEVCFPNSGVEFKDLKGVHTINYARNLVTDTFGKIRGNQLLRTQPSK</sequence>